<dbReference type="InterPro" id="IPR012347">
    <property type="entry name" value="Ferritin-like"/>
</dbReference>
<keyword evidence="2" id="KW-1185">Reference proteome</keyword>
<proteinExistence type="predicted"/>
<sequence length="79" mass="8811">MTDTKVSPFSGKLLMFHGGLLTGVGIEQYGFSLATAMRRDIGAKYSQLITEMLGYSDDGVNLMIKNNWLEQPPMIEIIR</sequence>
<dbReference type="Gene3D" id="1.20.1260.10">
    <property type="match status" value="1"/>
</dbReference>
<evidence type="ECO:0000313" key="1">
    <source>
        <dbReference type="EMBL" id="MDQ0255810.1"/>
    </source>
</evidence>
<dbReference type="Pfam" id="PF11553">
    <property type="entry name" value="DUF3231"/>
    <property type="match status" value="1"/>
</dbReference>
<dbReference type="Proteomes" id="UP001230005">
    <property type="component" value="Unassembled WGS sequence"/>
</dbReference>
<dbReference type="InterPro" id="IPR021617">
    <property type="entry name" value="DUF3231"/>
</dbReference>
<reference evidence="1 2" key="1">
    <citation type="submission" date="2023-07" db="EMBL/GenBank/DDBJ databases">
        <title>Genomic Encyclopedia of Type Strains, Phase IV (KMG-IV): sequencing the most valuable type-strain genomes for metagenomic binning, comparative biology and taxonomic classification.</title>
        <authorList>
            <person name="Goeker M."/>
        </authorList>
    </citation>
    <scope>NUCLEOTIDE SEQUENCE [LARGE SCALE GENOMIC DNA]</scope>
    <source>
        <strain evidence="1 2">DSM 9768</strain>
    </source>
</reference>
<name>A0ABT9ZX52_9BACI</name>
<gene>
    <name evidence="1" type="ORF">J2S74_003192</name>
</gene>
<protein>
    <submittedName>
        <fullName evidence="1">Uncharacterized protein</fullName>
    </submittedName>
</protein>
<dbReference type="RefSeq" id="WP_307326975.1">
    <property type="nucleotide sequence ID" value="NZ_JAUSUG010000012.1"/>
</dbReference>
<accession>A0ABT9ZX52</accession>
<evidence type="ECO:0000313" key="2">
    <source>
        <dbReference type="Proteomes" id="UP001230005"/>
    </source>
</evidence>
<organism evidence="1 2">
    <name type="scientific">Evansella vedderi</name>
    <dbReference type="NCBI Taxonomy" id="38282"/>
    <lineage>
        <taxon>Bacteria</taxon>
        <taxon>Bacillati</taxon>
        <taxon>Bacillota</taxon>
        <taxon>Bacilli</taxon>
        <taxon>Bacillales</taxon>
        <taxon>Bacillaceae</taxon>
        <taxon>Evansella</taxon>
    </lineage>
</organism>
<comment type="caution">
    <text evidence="1">The sequence shown here is derived from an EMBL/GenBank/DDBJ whole genome shotgun (WGS) entry which is preliminary data.</text>
</comment>
<dbReference type="EMBL" id="JAUSUG010000012">
    <property type="protein sequence ID" value="MDQ0255810.1"/>
    <property type="molecule type" value="Genomic_DNA"/>
</dbReference>